<keyword evidence="4" id="KW-1185">Reference proteome</keyword>
<accession>A0A3A1YS13</accession>
<sequence>MRIGLNLENSQAAKAGLVFAELQRVAGEQYGHEVVNVGMLSENDHHLTYIHLGIQAGLLLNSKAVDFMVTGCGTGQGSLMSYNAHPGVVCGYCLDPADAFLYSQINNGNAVSIPFAKGWGWAAELNLRYIFEKLFDGPRGEGYPKERAVPQQTNARILGQVKVGLAKDYLEGLKALDQELVKQAVGHPDFQKVFFAHAQDQALVAYVKELLGQ</sequence>
<dbReference type="SUPFAM" id="SSF89623">
    <property type="entry name" value="Ribose/Galactose isomerase RpiB/AlsB"/>
    <property type="match status" value="1"/>
</dbReference>
<dbReference type="OrthoDB" id="1778624at2"/>
<dbReference type="RefSeq" id="WP_119530065.1">
    <property type="nucleotide sequence ID" value="NZ_JBHSSP010000022.1"/>
</dbReference>
<dbReference type="InterPro" id="IPR022133">
    <property type="entry name" value="Ribose_5_isomerase_C"/>
</dbReference>
<evidence type="ECO:0000313" key="3">
    <source>
        <dbReference type="EMBL" id="RIY40445.1"/>
    </source>
</evidence>
<dbReference type="Gene3D" id="3.40.1400.10">
    <property type="entry name" value="Sugar-phosphate isomerase, RpiB/LacA/LacB"/>
    <property type="match status" value="1"/>
</dbReference>
<comment type="similarity">
    <text evidence="1">Belongs to the LacAB/RpiB family.</text>
</comment>
<evidence type="ECO:0000259" key="2">
    <source>
        <dbReference type="Pfam" id="PF12408"/>
    </source>
</evidence>
<organism evidence="3 4">
    <name type="scientific">Psittacicella hinzii</name>
    <dbReference type="NCBI Taxonomy" id="2028575"/>
    <lineage>
        <taxon>Bacteria</taxon>
        <taxon>Pseudomonadati</taxon>
        <taxon>Pseudomonadota</taxon>
        <taxon>Gammaproteobacteria</taxon>
        <taxon>Pasteurellales</taxon>
        <taxon>Psittacicellaceae</taxon>
        <taxon>Psittacicella</taxon>
    </lineage>
</organism>
<comment type="caution">
    <text evidence="3">The sequence shown here is derived from an EMBL/GenBank/DDBJ whole genome shotgun (WGS) entry which is preliminary data.</text>
</comment>
<dbReference type="GO" id="GO:0016861">
    <property type="term" value="F:intramolecular oxidoreductase activity, interconverting aldoses and ketoses"/>
    <property type="evidence" value="ECO:0007669"/>
    <property type="project" value="UniProtKB-ARBA"/>
</dbReference>
<dbReference type="InterPro" id="IPR003500">
    <property type="entry name" value="RpiB_LacA_LacB"/>
</dbReference>
<evidence type="ECO:0000313" key="4">
    <source>
        <dbReference type="Proteomes" id="UP000265916"/>
    </source>
</evidence>
<dbReference type="Pfam" id="PF02502">
    <property type="entry name" value="LacAB_rpiB"/>
    <property type="match status" value="1"/>
</dbReference>
<proteinExistence type="inferred from homology"/>
<dbReference type="PANTHER" id="PTHR30345:SF6">
    <property type="entry name" value="RIBOSE 5-PHOSPHATE ISOMERASE"/>
    <property type="match status" value="1"/>
</dbReference>
<dbReference type="Proteomes" id="UP000265916">
    <property type="component" value="Unassembled WGS sequence"/>
</dbReference>
<evidence type="ECO:0000256" key="1">
    <source>
        <dbReference type="ARBA" id="ARBA00008754"/>
    </source>
</evidence>
<dbReference type="Pfam" id="PF12408">
    <property type="entry name" value="DUF3666"/>
    <property type="match status" value="1"/>
</dbReference>
<protein>
    <recommendedName>
        <fullName evidence="2">Ribose-5-phosphate isomerase C-terminal domain-containing protein</fullName>
    </recommendedName>
</protein>
<name>A0A3A1YS13_9GAMM</name>
<gene>
    <name evidence="3" type="ORF">CKF58_00655</name>
</gene>
<dbReference type="NCBIfam" id="NF006753">
    <property type="entry name" value="PRK09273.1"/>
    <property type="match status" value="1"/>
</dbReference>
<dbReference type="GO" id="GO:0005975">
    <property type="term" value="P:carbohydrate metabolic process"/>
    <property type="evidence" value="ECO:0007669"/>
    <property type="project" value="InterPro"/>
</dbReference>
<dbReference type="PANTHER" id="PTHR30345">
    <property type="entry name" value="RIBOSE-5-PHOSPHATE ISOMERASE B"/>
    <property type="match status" value="1"/>
</dbReference>
<dbReference type="EMBL" id="NRJG01000010">
    <property type="protein sequence ID" value="RIY40445.1"/>
    <property type="molecule type" value="Genomic_DNA"/>
</dbReference>
<reference evidence="3 4" key="1">
    <citation type="submission" date="2017-08" db="EMBL/GenBank/DDBJ databases">
        <title>Reclassification of Bisgaard taxon 37 and 44.</title>
        <authorList>
            <person name="Christensen H."/>
        </authorList>
    </citation>
    <scope>NUCLEOTIDE SEQUENCE [LARGE SCALE GENOMIC DNA]</scope>
    <source>
        <strain evidence="3 4">111</strain>
    </source>
</reference>
<dbReference type="AlphaFoldDB" id="A0A3A1YS13"/>
<feature type="domain" description="Ribose-5-phosphate isomerase C-terminal" evidence="2">
    <location>
        <begin position="166"/>
        <end position="210"/>
    </location>
</feature>
<dbReference type="InterPro" id="IPR036569">
    <property type="entry name" value="RpiB_LacA_LacB_sf"/>
</dbReference>